<dbReference type="Pfam" id="PF13556">
    <property type="entry name" value="HTH_30"/>
    <property type="match status" value="1"/>
</dbReference>
<dbReference type="Pfam" id="PF07905">
    <property type="entry name" value="PucR"/>
    <property type="match status" value="1"/>
</dbReference>
<dbReference type="Proteomes" id="UP000754495">
    <property type="component" value="Unassembled WGS sequence"/>
</dbReference>
<evidence type="ECO:0000256" key="1">
    <source>
        <dbReference type="ARBA" id="ARBA00006754"/>
    </source>
</evidence>
<accession>A0ABX0SZU0</accession>
<reference evidence="5 6" key="1">
    <citation type="submission" date="2020-03" db="EMBL/GenBank/DDBJ databases">
        <title>Sequencing the genomes of 1000 actinobacteria strains.</title>
        <authorList>
            <person name="Klenk H.-P."/>
        </authorList>
    </citation>
    <scope>NUCLEOTIDE SEQUENCE [LARGE SCALE GENOMIC DNA]</scope>
    <source>
        <strain evidence="5 6">DSM 45668</strain>
    </source>
</reference>
<evidence type="ECO:0000259" key="2">
    <source>
        <dbReference type="Pfam" id="PF07905"/>
    </source>
</evidence>
<comment type="caution">
    <text evidence="5">The sequence shown here is derived from an EMBL/GenBank/DDBJ whole genome shotgun (WGS) entry which is preliminary data.</text>
</comment>
<dbReference type="InterPro" id="IPR012914">
    <property type="entry name" value="PucR_dom"/>
</dbReference>
<feature type="domain" description="PucR C-terminal helix-turn-helix" evidence="3">
    <location>
        <begin position="426"/>
        <end position="483"/>
    </location>
</feature>
<comment type="similarity">
    <text evidence="1">Belongs to the CdaR family.</text>
</comment>
<evidence type="ECO:0000259" key="4">
    <source>
        <dbReference type="Pfam" id="PF17853"/>
    </source>
</evidence>
<organism evidence="5 6">
    <name type="scientific">Amycolatopsis viridis</name>
    <dbReference type="NCBI Taxonomy" id="185678"/>
    <lineage>
        <taxon>Bacteria</taxon>
        <taxon>Bacillati</taxon>
        <taxon>Actinomycetota</taxon>
        <taxon>Actinomycetes</taxon>
        <taxon>Pseudonocardiales</taxon>
        <taxon>Pseudonocardiaceae</taxon>
        <taxon>Amycolatopsis</taxon>
    </lineage>
</organism>
<name>A0ABX0SZU0_9PSEU</name>
<gene>
    <name evidence="5" type="ORF">FHX46_004409</name>
</gene>
<dbReference type="PANTHER" id="PTHR33744">
    <property type="entry name" value="CARBOHYDRATE DIACID REGULATOR"/>
    <property type="match status" value="1"/>
</dbReference>
<proteinExistence type="inferred from homology"/>
<dbReference type="EMBL" id="JAANOU010000001">
    <property type="protein sequence ID" value="NIH81879.1"/>
    <property type="molecule type" value="Genomic_DNA"/>
</dbReference>
<sequence length="486" mass="50920">MTTVRALLEIPELRLRLRTGAGRLGCAVSRIYVTELPDPSRYVSAGEVVLTGLLWWREPGDAEPFVAALDRAGVAALAASGADTGGIPPDVVQACTRHRIPLLEVPADLSFAVITERVVLELAAARGREPSAARKRLLAAATEDISLPALMRQGAVELGAPCWVLSATGRVVAGPADPPDDLAGQVEHVVPGRDLTVHDGCALIPVGGSFAVPWLLAVGHPEPGELAGELADLVRLARARTDQVRRMAARPAEPLLHALADGGPVTDAVAAAGLPEDSEIRVLLARAPDDGPDLAAEVLAELLAEARPVVGVVGEDACALIAGPGNWMRVAAEGLARADRLMSWSGFRLGSGGPAGVDGLHGAMQEARHAVELAARRGGRIELVAGEDLAVHQLLAAGAPDELRRSVRERVLGPLLAYDAAQGTDLVHSVRVYLECSSSPTAAARALHVHVNTLRYRITRASELLGVDLNDFVTQVDVYLALQVTV</sequence>
<dbReference type="Gene3D" id="1.10.10.2840">
    <property type="entry name" value="PucR C-terminal helix-turn-helix domain"/>
    <property type="match status" value="1"/>
</dbReference>
<dbReference type="InterPro" id="IPR025736">
    <property type="entry name" value="PucR_C-HTH_dom"/>
</dbReference>
<evidence type="ECO:0000313" key="5">
    <source>
        <dbReference type="EMBL" id="NIH81879.1"/>
    </source>
</evidence>
<evidence type="ECO:0000313" key="6">
    <source>
        <dbReference type="Proteomes" id="UP000754495"/>
    </source>
</evidence>
<dbReference type="PANTHER" id="PTHR33744:SF17">
    <property type="entry name" value="CONSERVED PROTEIN"/>
    <property type="match status" value="1"/>
</dbReference>
<dbReference type="RefSeq" id="WP_167118312.1">
    <property type="nucleotide sequence ID" value="NZ_JAANOU010000001.1"/>
</dbReference>
<feature type="domain" description="CdaR GGDEF-like" evidence="4">
    <location>
        <begin position="265"/>
        <end position="372"/>
    </location>
</feature>
<dbReference type="InterPro" id="IPR041522">
    <property type="entry name" value="CdaR_GGDEF"/>
</dbReference>
<protein>
    <recommendedName>
        <fullName evidence="7">PucR family transcriptional regulator</fullName>
    </recommendedName>
</protein>
<evidence type="ECO:0008006" key="7">
    <source>
        <dbReference type="Google" id="ProtNLM"/>
    </source>
</evidence>
<dbReference type="Pfam" id="PF17853">
    <property type="entry name" value="GGDEF_2"/>
    <property type="match status" value="1"/>
</dbReference>
<evidence type="ECO:0000259" key="3">
    <source>
        <dbReference type="Pfam" id="PF13556"/>
    </source>
</evidence>
<keyword evidence="6" id="KW-1185">Reference proteome</keyword>
<dbReference type="InterPro" id="IPR051448">
    <property type="entry name" value="CdaR-like_regulators"/>
</dbReference>
<feature type="domain" description="Purine catabolism PurC-like" evidence="2">
    <location>
        <begin position="7"/>
        <end position="120"/>
    </location>
</feature>
<dbReference type="InterPro" id="IPR042070">
    <property type="entry name" value="PucR_C-HTH_sf"/>
</dbReference>